<protein>
    <submittedName>
        <fullName evidence="1">NAD(P)/FAD-dependent oxidoreductase</fullName>
    </submittedName>
</protein>
<gene>
    <name evidence="1" type="ORF">HY912_10900</name>
</gene>
<accession>A0A9D6Z6C6</accession>
<dbReference type="InterPro" id="IPR036188">
    <property type="entry name" value="FAD/NAD-bd_sf"/>
</dbReference>
<evidence type="ECO:0000313" key="2">
    <source>
        <dbReference type="Proteomes" id="UP000807825"/>
    </source>
</evidence>
<proteinExistence type="predicted"/>
<dbReference type="Gene3D" id="3.50.50.60">
    <property type="entry name" value="FAD/NAD(P)-binding domain"/>
    <property type="match status" value="2"/>
</dbReference>
<sequence>MAEEYDGIIIGAGPNGLTVAAYLAKAGLKILLLEKRFEAGGGLATEQVTLPGFLHNTHAVYMPMVDYAPPLRDFEDYLTKDYDLKFAFPPLVMCMPFADGSSLRLYQDVEKTCESIAEFSKKDAETYRRVQDRFRVLTEDFLGPATYEEAKPAFEQMIKLQTTDVGREISQWTEKTPRGIVHELFENDRVRTLFLYLSCMWGLHYDLEGVSYLVPLLFNRAANYRLVVGGSHHLAHLFTKVLYRHGGMIISPVAVKRIAIENGTATGVELEDGTFYKASKFVASSLDPYQTFLKYVGAENLEDRFVTRTKDWTWELSSLFHVHLALAESPQFKAAELCPDLSEAFITVLGYETEESLVRHYDAIHKGELYPGGFNCSFPSIHDPKQAPPGRHTGLISLHAPYNLKDGGAENWFRIRENEAKRCVGLLQQYAPNITDENILWHYITTPLDIENKFADMVRGSYKQGAYLPLQMGYLRPNEECSQYATPIKKLYVCGASTFPGGLITFGPGYNAANKIAADLGLDRWWGEPECVRKAKARGTL</sequence>
<reference evidence="1" key="1">
    <citation type="submission" date="2020-07" db="EMBL/GenBank/DDBJ databases">
        <title>Huge and variable diversity of episymbiotic CPR bacteria and DPANN archaea in groundwater ecosystems.</title>
        <authorList>
            <person name="He C.Y."/>
            <person name="Keren R."/>
            <person name="Whittaker M."/>
            <person name="Farag I.F."/>
            <person name="Doudna J."/>
            <person name="Cate J.H.D."/>
            <person name="Banfield J.F."/>
        </authorList>
    </citation>
    <scope>NUCLEOTIDE SEQUENCE</scope>
    <source>
        <strain evidence="1">NC_groundwater_1664_Pr3_B-0.1um_52_9</strain>
    </source>
</reference>
<dbReference type="PANTHER" id="PTHR10668:SF103">
    <property type="entry name" value="PYRIDINE NUCLEOTIDE-DISULFIDE OXIDOREDUCTASE DOMAIN-CONTAINING PROTEIN 2"/>
    <property type="match status" value="1"/>
</dbReference>
<organism evidence="1 2">
    <name type="scientific">Desulfomonile tiedjei</name>
    <dbReference type="NCBI Taxonomy" id="2358"/>
    <lineage>
        <taxon>Bacteria</taxon>
        <taxon>Pseudomonadati</taxon>
        <taxon>Thermodesulfobacteriota</taxon>
        <taxon>Desulfomonilia</taxon>
        <taxon>Desulfomonilales</taxon>
        <taxon>Desulfomonilaceae</taxon>
        <taxon>Desulfomonile</taxon>
    </lineage>
</organism>
<dbReference type="Proteomes" id="UP000807825">
    <property type="component" value="Unassembled WGS sequence"/>
</dbReference>
<dbReference type="PANTHER" id="PTHR10668">
    <property type="entry name" value="PHYTOENE DEHYDROGENASE"/>
    <property type="match status" value="1"/>
</dbReference>
<dbReference type="AlphaFoldDB" id="A0A9D6Z6C6"/>
<dbReference type="SUPFAM" id="SSF51905">
    <property type="entry name" value="FAD/NAD(P)-binding domain"/>
    <property type="match status" value="1"/>
</dbReference>
<dbReference type="Pfam" id="PF13450">
    <property type="entry name" value="NAD_binding_8"/>
    <property type="match status" value="1"/>
</dbReference>
<dbReference type="EMBL" id="JACRDE010000295">
    <property type="protein sequence ID" value="MBI5249991.1"/>
    <property type="molecule type" value="Genomic_DNA"/>
</dbReference>
<evidence type="ECO:0000313" key="1">
    <source>
        <dbReference type="EMBL" id="MBI5249991.1"/>
    </source>
</evidence>
<name>A0A9D6Z6C6_9BACT</name>
<comment type="caution">
    <text evidence="1">The sequence shown here is derived from an EMBL/GenBank/DDBJ whole genome shotgun (WGS) entry which is preliminary data.</text>
</comment>